<keyword evidence="4" id="KW-1185">Reference proteome</keyword>
<feature type="region of interest" description="Disordered" evidence="1">
    <location>
        <begin position="91"/>
        <end position="129"/>
    </location>
</feature>
<evidence type="ECO:0000313" key="3">
    <source>
        <dbReference type="EMBL" id="NKX93617.1"/>
    </source>
</evidence>
<keyword evidence="2" id="KW-0812">Transmembrane</keyword>
<proteinExistence type="predicted"/>
<protein>
    <submittedName>
        <fullName evidence="3">Uncharacterized protein</fullName>
    </submittedName>
</protein>
<dbReference type="AlphaFoldDB" id="A0A9X5IPW3"/>
<accession>A0A9X5IPW3</accession>
<feature type="compositionally biased region" description="Basic and acidic residues" evidence="1">
    <location>
        <begin position="318"/>
        <end position="329"/>
    </location>
</feature>
<keyword evidence="2" id="KW-0472">Membrane</keyword>
<feature type="transmembrane region" description="Helical" evidence="2">
    <location>
        <begin position="178"/>
        <end position="196"/>
    </location>
</feature>
<evidence type="ECO:0000313" key="4">
    <source>
        <dbReference type="Proteomes" id="UP000774283"/>
    </source>
</evidence>
<evidence type="ECO:0000256" key="1">
    <source>
        <dbReference type="SAM" id="MobiDB-lite"/>
    </source>
</evidence>
<sequence length="375" mass="38537">MEPIPGGAGILALVGLWVAYLLPQRTRHRDLLLEARSDDRFSGAMRILAVARPARTFVTETRDCGPGQLKHDQLLTGSMPAVSAAQIAGRAKGAQDMDRPTTGAQRTVSPAGRTRPVSARPVTTSRSSDAAREAAAMRARRAAVAEQRAAAAKRRLALTLTLLSASAIAWTAVSAFSIHVAIPSVLTAMLGGVLVLGRRAVVAGRRADATVAVKARSASSPAPVRPSVTGRAVHASDVSTQMISSDAVRAVVARSAEAAATASATEVVAAPVSAEDAATTTAVEVDAAPAPENVVAEGGELAGFSLPRPTYTMKAAAPRREPAPLHEDDVTTPSNASERASSASVASAEESETVSTEGLGLDLDAILARRRASGE</sequence>
<dbReference type="RefSeq" id="WP_168447690.1">
    <property type="nucleotide sequence ID" value="NZ_JAAXOW010000003.1"/>
</dbReference>
<comment type="caution">
    <text evidence="3">The sequence shown here is derived from an EMBL/GenBank/DDBJ whole genome shotgun (WGS) entry which is preliminary data.</text>
</comment>
<evidence type="ECO:0000256" key="2">
    <source>
        <dbReference type="SAM" id="Phobius"/>
    </source>
</evidence>
<feature type="transmembrane region" description="Helical" evidence="2">
    <location>
        <begin position="6"/>
        <end position="23"/>
    </location>
</feature>
<reference evidence="3 4" key="1">
    <citation type="submission" date="2020-04" db="EMBL/GenBank/DDBJ databases">
        <title>MicrobeNet Type strains.</title>
        <authorList>
            <person name="Nicholson A.C."/>
        </authorList>
    </citation>
    <scope>NUCLEOTIDE SEQUENCE [LARGE SCALE GENOMIC DNA]</scope>
    <source>
        <strain evidence="3 4">ATCC BAA-789</strain>
    </source>
</reference>
<feature type="transmembrane region" description="Helical" evidence="2">
    <location>
        <begin position="156"/>
        <end position="172"/>
    </location>
</feature>
<dbReference type="EMBL" id="JAAXOW010000003">
    <property type="protein sequence ID" value="NKX93617.1"/>
    <property type="molecule type" value="Genomic_DNA"/>
</dbReference>
<organism evidence="3 4">
    <name type="scientific">Sanguibacter hominis ATCC BAA-789</name>
    <dbReference type="NCBI Taxonomy" id="1312740"/>
    <lineage>
        <taxon>Bacteria</taxon>
        <taxon>Bacillati</taxon>
        <taxon>Actinomycetota</taxon>
        <taxon>Actinomycetes</taxon>
        <taxon>Micrococcales</taxon>
        <taxon>Sanguibacteraceae</taxon>
        <taxon>Sanguibacter</taxon>
    </lineage>
</organism>
<feature type="region of interest" description="Disordered" evidence="1">
    <location>
        <begin position="316"/>
        <end position="361"/>
    </location>
</feature>
<name>A0A9X5IPW3_9MICO</name>
<feature type="compositionally biased region" description="Low complexity" evidence="1">
    <location>
        <begin position="336"/>
        <end position="357"/>
    </location>
</feature>
<gene>
    <name evidence="3" type="ORF">HF995_10100</name>
</gene>
<dbReference type="Proteomes" id="UP000774283">
    <property type="component" value="Unassembled WGS sequence"/>
</dbReference>
<keyword evidence="2" id="KW-1133">Transmembrane helix</keyword>